<dbReference type="Pfam" id="PF23598">
    <property type="entry name" value="LRR_14"/>
    <property type="match status" value="1"/>
</dbReference>
<evidence type="ECO:0000259" key="6">
    <source>
        <dbReference type="Pfam" id="PF23559"/>
    </source>
</evidence>
<evidence type="ECO:0000256" key="1">
    <source>
        <dbReference type="ARBA" id="ARBA00022737"/>
    </source>
</evidence>
<keyword evidence="1" id="KW-0677">Repeat</keyword>
<dbReference type="Gene3D" id="1.20.5.4130">
    <property type="match status" value="1"/>
</dbReference>
<evidence type="ECO:0000259" key="7">
    <source>
        <dbReference type="Pfam" id="PF23598"/>
    </source>
</evidence>
<organism evidence="8 9">
    <name type="scientific">Herrania umbratica</name>
    <dbReference type="NCBI Taxonomy" id="108875"/>
    <lineage>
        <taxon>Eukaryota</taxon>
        <taxon>Viridiplantae</taxon>
        <taxon>Streptophyta</taxon>
        <taxon>Embryophyta</taxon>
        <taxon>Tracheophyta</taxon>
        <taxon>Spermatophyta</taxon>
        <taxon>Magnoliopsida</taxon>
        <taxon>eudicotyledons</taxon>
        <taxon>Gunneridae</taxon>
        <taxon>Pentapetalae</taxon>
        <taxon>rosids</taxon>
        <taxon>malvids</taxon>
        <taxon>Malvales</taxon>
        <taxon>Malvaceae</taxon>
        <taxon>Byttnerioideae</taxon>
        <taxon>Herrania</taxon>
    </lineage>
</organism>
<dbReference type="Gene3D" id="1.10.8.430">
    <property type="entry name" value="Helical domain of apoptotic protease-activating factors"/>
    <property type="match status" value="2"/>
</dbReference>
<name>A0A6J1AHQ8_9ROSI</name>
<dbReference type="CDD" id="cd14798">
    <property type="entry name" value="RX-CC_like"/>
    <property type="match status" value="1"/>
</dbReference>
<dbReference type="PRINTS" id="PR00364">
    <property type="entry name" value="DISEASERSIST"/>
</dbReference>
<dbReference type="InterPro" id="IPR058922">
    <property type="entry name" value="WHD_DRP"/>
</dbReference>
<dbReference type="SUPFAM" id="SSF52540">
    <property type="entry name" value="P-loop containing nucleoside triphosphate hydrolases"/>
    <property type="match status" value="2"/>
</dbReference>
<dbReference type="InterPro" id="IPR027417">
    <property type="entry name" value="P-loop_NTPase"/>
</dbReference>
<dbReference type="InterPro" id="IPR044974">
    <property type="entry name" value="Disease_R_plants"/>
</dbReference>
<dbReference type="OrthoDB" id="646178at2759"/>
<reference evidence="9" key="1">
    <citation type="submission" date="2025-08" db="UniProtKB">
        <authorList>
            <consortium name="RefSeq"/>
        </authorList>
    </citation>
    <scope>IDENTIFICATION</scope>
    <source>
        <tissue evidence="9">Leaf</tissue>
    </source>
</reference>
<dbReference type="SUPFAM" id="SSF52047">
    <property type="entry name" value="RNI-like"/>
    <property type="match status" value="1"/>
</dbReference>
<feature type="domain" description="Disease resistance protein winged helix" evidence="6">
    <location>
        <begin position="288"/>
        <end position="363"/>
    </location>
</feature>
<dbReference type="Gene3D" id="3.80.10.10">
    <property type="entry name" value="Ribonuclease Inhibitor"/>
    <property type="match status" value="2"/>
</dbReference>
<dbReference type="InterPro" id="IPR036388">
    <property type="entry name" value="WH-like_DNA-bd_sf"/>
</dbReference>
<evidence type="ECO:0000313" key="9">
    <source>
        <dbReference type="RefSeq" id="XP_021286365.1"/>
    </source>
</evidence>
<feature type="domain" description="Disease resistance protein winged helix" evidence="6">
    <location>
        <begin position="757"/>
        <end position="832"/>
    </location>
</feature>
<dbReference type="Pfam" id="PF18052">
    <property type="entry name" value="Rx_N"/>
    <property type="match status" value="1"/>
</dbReference>
<dbReference type="AlphaFoldDB" id="A0A6J1AHQ8"/>
<dbReference type="SUPFAM" id="SSF52058">
    <property type="entry name" value="L domain-like"/>
    <property type="match status" value="1"/>
</dbReference>
<evidence type="ECO:0000256" key="3">
    <source>
        <dbReference type="ARBA" id="ARBA00022821"/>
    </source>
</evidence>
<keyword evidence="4" id="KW-1133">Transmembrane helix</keyword>
<feature type="domain" description="Disease resistance R13L4/SHOC-2-like LRR" evidence="7">
    <location>
        <begin position="949"/>
        <end position="1205"/>
    </location>
</feature>
<keyword evidence="3" id="KW-0611">Plant defense</keyword>
<proteinExistence type="predicted"/>
<evidence type="ECO:0000256" key="2">
    <source>
        <dbReference type="ARBA" id="ARBA00022741"/>
    </source>
</evidence>
<dbReference type="Proteomes" id="UP000504621">
    <property type="component" value="Unplaced"/>
</dbReference>
<dbReference type="InterPro" id="IPR032675">
    <property type="entry name" value="LRR_dom_sf"/>
</dbReference>
<dbReference type="PANTHER" id="PTHR23155">
    <property type="entry name" value="DISEASE RESISTANCE PROTEIN RP"/>
    <property type="match status" value="1"/>
</dbReference>
<evidence type="ECO:0000256" key="4">
    <source>
        <dbReference type="SAM" id="Phobius"/>
    </source>
</evidence>
<dbReference type="InterPro" id="IPR038005">
    <property type="entry name" value="RX-like_CC"/>
</dbReference>
<dbReference type="InterPro" id="IPR042197">
    <property type="entry name" value="Apaf_helical"/>
</dbReference>
<dbReference type="FunFam" id="1.10.10.10:FF:000322">
    <property type="entry name" value="Probable disease resistance protein At1g63360"/>
    <property type="match status" value="2"/>
</dbReference>
<sequence>MAEAVVSNVAARLGDLVIQEAKLLRGVNDQVKRLQMELVWMKSFLKEADSRQAENEMVRMWVAEIREIAYDAEDVIETFALKIASKRRGGISNFVKRSACICKEGWMRHKVKSDIEGIISRISYLSQRLQVYGIKQLTDGASSSASPIMRGDTDDIENQIGVDRSSEDKARRVEAQKPQVFVFLSDSRSTAEGPENYVIEEKMEELGKDMVEQCAGLPLAIVVLGGVLVTKHSLNDWQIVHENLKSYIRKDRSQKKRKDRSWGVHEAIALSYDNLPPYLKPCFLYLSVFPEDYEIPVGKLVKLWVAEDIVPLEESEEDGEEMMEDVAEGYLNELVERYMVLVGERDASSKIKTCRMHDLIRDFCLLKAKQENFIYVLDRLQMEQADVSSLSPPIGKFRRLGINDWNLINRITNPHLRSALFFDENVWKEFEERSFLVKWLEKIDYSHSCSIAMGTLSAFLTLFVLCEFSHKTRALTRYICNNFKLLRILDFGDVDMSLILILLSDIGSLIHLRFLSFQSCAFVAMLPSFISKLSTKNCYLENIHCMKYLRELGIRTPFIVENFREDLNLNTPVITSKRLRSLSIRGSKFTEPRHVTYLLSSCLNIHELRLSVEIRKLPQHIPSNIAHICLCWTRLDEDPLPTLQKLPNLRILELEAYAFFFLCYFPGYVIEGEKEELGKDMVKQCAGLPLAIVVLGGILVTKHPIDDWRIMGENVKSRKDRSQKKGKDGSWEIHEAVALSYDNLPPYLKPCFLYLSVFPEDYEIPVSKLIKLWVAEDLVPLEESAEDGEEMIEDVAEGYLNELVERYMVLVGERDVSSKIKTCRMHDLIRDFCLLKAKQETFIYVLDRLQMEQADVSSLSPPIGKFRRLGINHLDLINRIKNPHLRSALFFDQNYRREFEERSSVVKWVEKIVGSTSSLVVMMTLTTFIMLFLVYEIRHETRKLTRYICKNFKLLRILDFRDADIQFLSILLSDIGSLIHLRFLSLGTSFLAMLPSFISKLRCLQTLDLSNCVGVYVPNVLWKLERLRHLYLPQVMVSTRTKLKLDALKNLQTLVNFNTKNCYLENIHCMKYLRELGIRTPFVVENFREDLSLNTPVITSKHLRSLSIVRNDDEHERIDPRHLTYLLSGCINIRELHLSAEIRKLPEPQHIPSNIAHICLGWARLNEDPLPTLQNLPNLRILELEEYAFVGEVIFRYPFLSLLSFEFIEVKLIDSINNV</sequence>
<dbReference type="InterPro" id="IPR055414">
    <property type="entry name" value="LRR_R13L4/SHOC2-like"/>
</dbReference>
<evidence type="ECO:0000313" key="8">
    <source>
        <dbReference type="Proteomes" id="UP000504621"/>
    </source>
</evidence>
<dbReference type="GO" id="GO:0043531">
    <property type="term" value="F:ADP binding"/>
    <property type="evidence" value="ECO:0007669"/>
    <property type="project" value="InterPro"/>
</dbReference>
<dbReference type="GeneID" id="110418073"/>
<keyword evidence="4" id="KW-0472">Membrane</keyword>
<dbReference type="Gene3D" id="1.10.10.10">
    <property type="entry name" value="Winged helix-like DNA-binding domain superfamily/Winged helix DNA-binding domain"/>
    <property type="match status" value="2"/>
</dbReference>
<evidence type="ECO:0000259" key="5">
    <source>
        <dbReference type="Pfam" id="PF18052"/>
    </source>
</evidence>
<accession>A0A6J1AHQ8</accession>
<keyword evidence="4" id="KW-0812">Transmembrane</keyword>
<feature type="domain" description="Disease resistance N-terminal" evidence="5">
    <location>
        <begin position="5"/>
        <end position="88"/>
    </location>
</feature>
<gene>
    <name evidence="9" type="primary">LOC110418073</name>
</gene>
<dbReference type="GO" id="GO:0098542">
    <property type="term" value="P:defense response to other organism"/>
    <property type="evidence" value="ECO:0007669"/>
    <property type="project" value="TreeGrafter"/>
</dbReference>
<feature type="transmembrane region" description="Helical" evidence="4">
    <location>
        <begin position="912"/>
        <end position="935"/>
    </location>
</feature>
<keyword evidence="8" id="KW-1185">Reference proteome</keyword>
<keyword evidence="2" id="KW-0547">Nucleotide-binding</keyword>
<dbReference type="InterPro" id="IPR041118">
    <property type="entry name" value="Rx_N"/>
</dbReference>
<dbReference type="PANTHER" id="PTHR23155:SF1185">
    <property type="entry name" value="DISEASE RESISTANCE RPP8-LIKE PROTEIN 3-RELATED"/>
    <property type="match status" value="1"/>
</dbReference>
<dbReference type="RefSeq" id="XP_021286365.1">
    <property type="nucleotide sequence ID" value="XM_021430690.1"/>
</dbReference>
<protein>
    <submittedName>
        <fullName evidence="9">Disease susceptibility protein LOV1-like</fullName>
    </submittedName>
</protein>
<dbReference type="Pfam" id="PF23559">
    <property type="entry name" value="WHD_DRP"/>
    <property type="match status" value="2"/>
</dbReference>